<dbReference type="EMBL" id="QHJQ01000010">
    <property type="protein sequence ID" value="PXA03282.1"/>
    <property type="molecule type" value="Genomic_DNA"/>
</dbReference>
<sequence length="167" mass="18377">MPQELIDSVSELVSACIDYEPGSTQFYVVLGAFAVAWIVVARVFMGLLKSDRGFLAATVALILPFFFGLLAYGVVDVRVVPQIEADWAGKYLPLASFVFVALLVILYLSKRVFMVSGYAAVFIFAFATAAAVTAFFGVEVTLKTLEKGEEQLKQRDERDRETIDSVL</sequence>
<keyword evidence="1" id="KW-0812">Transmembrane</keyword>
<evidence type="ECO:0000313" key="2">
    <source>
        <dbReference type="EMBL" id="PXA03282.1"/>
    </source>
</evidence>
<proteinExistence type="predicted"/>
<dbReference type="Proteomes" id="UP000247099">
    <property type="component" value="Unassembled WGS sequence"/>
</dbReference>
<keyword evidence="1" id="KW-1133">Transmembrane helix</keyword>
<evidence type="ECO:0000313" key="3">
    <source>
        <dbReference type="Proteomes" id="UP000247099"/>
    </source>
</evidence>
<feature type="transmembrane region" description="Helical" evidence="1">
    <location>
        <begin position="54"/>
        <end position="75"/>
    </location>
</feature>
<dbReference type="RefSeq" id="WP_110131837.1">
    <property type="nucleotide sequence ID" value="NZ_QHJQ01000010.1"/>
</dbReference>
<comment type="caution">
    <text evidence="2">The sequence shown here is derived from an EMBL/GenBank/DDBJ whole genome shotgun (WGS) entry which is preliminary data.</text>
</comment>
<feature type="transmembrane region" description="Helical" evidence="1">
    <location>
        <begin position="87"/>
        <end position="108"/>
    </location>
</feature>
<accession>A0A317ZER1</accession>
<organism evidence="2 3">
    <name type="scientific">Coraliomargarita sinensis</name>
    <dbReference type="NCBI Taxonomy" id="2174842"/>
    <lineage>
        <taxon>Bacteria</taxon>
        <taxon>Pseudomonadati</taxon>
        <taxon>Verrucomicrobiota</taxon>
        <taxon>Opitutia</taxon>
        <taxon>Puniceicoccales</taxon>
        <taxon>Coraliomargaritaceae</taxon>
        <taxon>Coraliomargarita</taxon>
    </lineage>
</organism>
<dbReference type="AlphaFoldDB" id="A0A317ZER1"/>
<protein>
    <submittedName>
        <fullName evidence="2">Uncharacterized protein</fullName>
    </submittedName>
</protein>
<feature type="transmembrane region" description="Helical" evidence="1">
    <location>
        <begin position="115"/>
        <end position="138"/>
    </location>
</feature>
<evidence type="ECO:0000256" key="1">
    <source>
        <dbReference type="SAM" id="Phobius"/>
    </source>
</evidence>
<feature type="transmembrane region" description="Helical" evidence="1">
    <location>
        <begin position="26"/>
        <end position="47"/>
    </location>
</feature>
<keyword evidence="3" id="KW-1185">Reference proteome</keyword>
<gene>
    <name evidence="2" type="ORF">DDZ13_12715</name>
</gene>
<keyword evidence="1" id="KW-0472">Membrane</keyword>
<name>A0A317ZER1_9BACT</name>
<reference evidence="2 3" key="1">
    <citation type="submission" date="2018-05" db="EMBL/GenBank/DDBJ databases">
        <title>Coraliomargarita sinensis sp. nov., isolated from a marine solar saltern.</title>
        <authorList>
            <person name="Zhou L.Y."/>
        </authorList>
    </citation>
    <scope>NUCLEOTIDE SEQUENCE [LARGE SCALE GENOMIC DNA]</scope>
    <source>
        <strain evidence="2 3">WN38</strain>
    </source>
</reference>
<dbReference type="InParanoid" id="A0A317ZER1"/>